<dbReference type="GO" id="GO:0046872">
    <property type="term" value="F:metal ion binding"/>
    <property type="evidence" value="ECO:0007669"/>
    <property type="project" value="UniProtKB-KW"/>
</dbReference>
<dbReference type="InterPro" id="IPR003526">
    <property type="entry name" value="MECDP_synthase"/>
</dbReference>
<dbReference type="PANTHER" id="PTHR43181">
    <property type="entry name" value="2-C-METHYL-D-ERYTHRITOL 2,4-CYCLODIPHOSPHATE SYNTHASE, CHLOROPLASTIC"/>
    <property type="match status" value="1"/>
</dbReference>
<evidence type="ECO:0000256" key="3">
    <source>
        <dbReference type="ARBA" id="ARBA00001968"/>
    </source>
</evidence>
<dbReference type="CDD" id="cd00554">
    <property type="entry name" value="MECDP_synthase"/>
    <property type="match status" value="1"/>
</dbReference>
<dbReference type="PROSITE" id="PS01350">
    <property type="entry name" value="ISPF"/>
    <property type="match status" value="1"/>
</dbReference>
<dbReference type="CDD" id="cd02516">
    <property type="entry name" value="CDP-ME_synthetase"/>
    <property type="match status" value="1"/>
</dbReference>
<evidence type="ECO:0000256" key="8">
    <source>
        <dbReference type="ARBA" id="ARBA00022679"/>
    </source>
</evidence>
<dbReference type="FunFam" id="3.30.1330.50:FF:000003">
    <property type="entry name" value="2-C-methyl-D-erythritol 2,4-cyclodiphosphate synthase"/>
    <property type="match status" value="1"/>
</dbReference>
<gene>
    <name evidence="14" type="primary">ispDF</name>
    <name evidence="16" type="ORF">H6P80_09305</name>
</gene>
<keyword evidence="10 14" id="KW-0479">Metal-binding</keyword>
<feature type="binding site" evidence="14">
    <location>
        <begin position="234"/>
        <end position="236"/>
    </location>
    <ligand>
        <name>4-CDP-2-C-methyl-D-erythritol 2-phosphate</name>
        <dbReference type="ChEBI" id="CHEBI:57919"/>
    </ligand>
</feature>
<dbReference type="NCBIfam" id="NF006899">
    <property type="entry name" value="PRK09382.1"/>
    <property type="match status" value="1"/>
</dbReference>
<evidence type="ECO:0000256" key="14">
    <source>
        <dbReference type="HAMAP-Rule" id="MF_01520"/>
    </source>
</evidence>
<keyword evidence="13 14" id="KW-0511">Multifunctional enzyme</keyword>
<comment type="pathway">
    <text evidence="5 14">Isoprenoid biosynthesis; isopentenyl diphosphate biosynthesis via DXP pathway; isopentenyl diphosphate from 1-deoxy-D-xylulose 5-phosphate: step 2/6.</text>
</comment>
<feature type="binding site" evidence="14">
    <location>
        <begin position="260"/>
        <end position="261"/>
    </location>
    <ligand>
        <name>4-CDP-2-C-methyl-D-erythritol 2-phosphate</name>
        <dbReference type="ChEBI" id="CHEBI:57919"/>
    </ligand>
</feature>
<feature type="binding site" evidence="14">
    <location>
        <position position="236"/>
    </location>
    <ligand>
        <name>a divalent metal cation</name>
        <dbReference type="ChEBI" id="CHEBI:60240"/>
    </ligand>
</feature>
<comment type="similarity">
    <text evidence="7">Belongs to the IspD/TarI cytidylyltransferase family. IspD subfamily.</text>
</comment>
<proteinExistence type="inferred from homology"/>
<evidence type="ECO:0000256" key="4">
    <source>
        <dbReference type="ARBA" id="ARBA00004709"/>
    </source>
</evidence>
<dbReference type="InterPro" id="IPR020555">
    <property type="entry name" value="MECDP_synthase_CS"/>
</dbReference>
<dbReference type="SUPFAM" id="SSF53448">
    <property type="entry name" value="Nucleotide-diphospho-sugar transferases"/>
    <property type="match status" value="1"/>
</dbReference>
<dbReference type="AlphaFoldDB" id="A0A842HZ76"/>
<dbReference type="Pfam" id="PF02542">
    <property type="entry name" value="YgbB"/>
    <property type="match status" value="1"/>
</dbReference>
<dbReference type="GO" id="GO:0016114">
    <property type="term" value="P:terpenoid biosynthetic process"/>
    <property type="evidence" value="ECO:0007669"/>
    <property type="project" value="InterPro"/>
</dbReference>
<dbReference type="Gene3D" id="3.90.550.10">
    <property type="entry name" value="Spore Coat Polysaccharide Biosynthesis Protein SpsA, Chain A"/>
    <property type="match status" value="1"/>
</dbReference>
<dbReference type="PANTHER" id="PTHR43181:SF1">
    <property type="entry name" value="2-C-METHYL-D-ERYTHRITOL 2,4-CYCLODIPHOSPHATE SYNTHASE, CHLOROPLASTIC"/>
    <property type="match status" value="1"/>
</dbReference>
<dbReference type="HAMAP" id="MF_00107">
    <property type="entry name" value="IspF"/>
    <property type="match status" value="1"/>
</dbReference>
<evidence type="ECO:0000256" key="5">
    <source>
        <dbReference type="ARBA" id="ARBA00004787"/>
    </source>
</evidence>
<comment type="caution">
    <text evidence="14">Lacks conserved residue(s) required for the propagation of feature annotation.</text>
</comment>
<dbReference type="InterPro" id="IPR018294">
    <property type="entry name" value="ISPD_synthase_CS"/>
</dbReference>
<dbReference type="SUPFAM" id="SSF69765">
    <property type="entry name" value="IpsF-like"/>
    <property type="match status" value="1"/>
</dbReference>
<reference evidence="16 17" key="1">
    <citation type="submission" date="2020-08" db="EMBL/GenBank/DDBJ databases">
        <title>Draft genome sequence of Parasphingopyxis sp. GrpM-11.</title>
        <authorList>
            <person name="Oh J."/>
            <person name="Roh D.-H."/>
        </authorList>
    </citation>
    <scope>NUCLEOTIDE SEQUENCE [LARGE SCALE GENOMIC DNA]</scope>
    <source>
        <strain evidence="16 17">GrpM-11</strain>
    </source>
</reference>
<feature type="binding site" evidence="14">
    <location>
        <position position="368"/>
    </location>
    <ligand>
        <name>4-CDP-2-C-methyl-D-erythritol 2-phosphate</name>
        <dbReference type="ChEBI" id="CHEBI:57919"/>
    </ligand>
</feature>
<feature type="binding site" evidence="14">
    <location>
        <begin position="358"/>
        <end position="361"/>
    </location>
    <ligand>
        <name>4-CDP-2-C-methyl-D-erythritol 2-phosphate</name>
        <dbReference type="ChEBI" id="CHEBI:57919"/>
    </ligand>
</feature>
<feature type="binding site" evidence="14">
    <location>
        <position position="234"/>
    </location>
    <ligand>
        <name>a divalent metal cation</name>
        <dbReference type="ChEBI" id="CHEBI:60240"/>
    </ligand>
</feature>
<dbReference type="PROSITE" id="PS01295">
    <property type="entry name" value="ISPD"/>
    <property type="match status" value="1"/>
</dbReference>
<evidence type="ECO:0000256" key="9">
    <source>
        <dbReference type="ARBA" id="ARBA00022695"/>
    </source>
</evidence>
<comment type="function">
    <text evidence="14">Bifunctional enzyme that catalyzes the formation of 4-diphosphocytidyl-2-C-methyl-D-erythritol from CTP and 2-C-methyl-D-erythritol 4-phosphate (MEP) (IspD), and catalyzes the conversion of 4-diphosphocytidyl-2-C-methyl-D-erythritol 2-phosphate (CDP-ME2P) to 2-C-methyl-D-erythritol 2,4-cyclodiphosphate (ME-CPP) with a corresponding release of cytidine 5-monophosphate (CMP) (IspF).</text>
</comment>
<dbReference type="InterPro" id="IPR026596">
    <property type="entry name" value="IspD/F"/>
</dbReference>
<feature type="domain" description="2-C-methyl-D-erythritol 2,4-cyclodiphosphate synthase" evidence="15">
    <location>
        <begin position="228"/>
        <end position="380"/>
    </location>
</feature>
<dbReference type="Proteomes" id="UP000564378">
    <property type="component" value="Unassembled WGS sequence"/>
</dbReference>
<evidence type="ECO:0000256" key="11">
    <source>
        <dbReference type="ARBA" id="ARBA00023229"/>
    </source>
</evidence>
<evidence type="ECO:0000259" key="15">
    <source>
        <dbReference type="Pfam" id="PF02542"/>
    </source>
</evidence>
<dbReference type="UniPathway" id="UPA00056">
    <property type="reaction ID" value="UER00093"/>
</dbReference>
<comment type="caution">
    <text evidence="16">The sequence shown here is derived from an EMBL/GenBank/DDBJ whole genome shotgun (WGS) entry which is preliminary data.</text>
</comment>
<comment type="similarity">
    <text evidence="6">Belongs to the IspF family.</text>
</comment>
<feature type="region of interest" description="2-C-methyl-D-erythritol 4-phosphate cytidylyltransferase" evidence="14">
    <location>
        <begin position="1"/>
        <end position="227"/>
    </location>
</feature>
<dbReference type="NCBIfam" id="TIGR00151">
    <property type="entry name" value="ispF"/>
    <property type="match status" value="1"/>
</dbReference>
<feature type="region of interest" description="2-C-methyl-D-erythritol 2,4-cyclodiphosphate synthase" evidence="14">
    <location>
        <begin position="228"/>
        <end position="385"/>
    </location>
</feature>
<evidence type="ECO:0000313" key="17">
    <source>
        <dbReference type="Proteomes" id="UP000564378"/>
    </source>
</evidence>
<evidence type="ECO:0000256" key="10">
    <source>
        <dbReference type="ARBA" id="ARBA00022723"/>
    </source>
</evidence>
<feature type="site" description="Transition state stabilizer" evidence="14">
    <location>
        <position position="26"/>
    </location>
</feature>
<evidence type="ECO:0000256" key="12">
    <source>
        <dbReference type="ARBA" id="ARBA00023239"/>
    </source>
</evidence>
<dbReference type="Pfam" id="PF01128">
    <property type="entry name" value="IspD"/>
    <property type="match status" value="1"/>
</dbReference>
<dbReference type="RefSeq" id="WP_185801129.1">
    <property type="nucleotide sequence ID" value="NZ_JACJVJ010000002.1"/>
</dbReference>
<evidence type="ECO:0000256" key="6">
    <source>
        <dbReference type="ARBA" id="ARBA00008480"/>
    </source>
</evidence>
<feature type="site" description="Transition state stabilizer" evidence="14">
    <location>
        <position position="260"/>
    </location>
</feature>
<dbReference type="HAMAP" id="MF_01520">
    <property type="entry name" value="IspDF"/>
    <property type="match status" value="1"/>
</dbReference>
<comment type="catalytic activity">
    <reaction evidence="2 14">
        <text>2-C-methyl-D-erythritol 4-phosphate + CTP + H(+) = 4-CDP-2-C-methyl-D-erythritol + diphosphate</text>
        <dbReference type="Rhea" id="RHEA:13429"/>
        <dbReference type="ChEBI" id="CHEBI:15378"/>
        <dbReference type="ChEBI" id="CHEBI:33019"/>
        <dbReference type="ChEBI" id="CHEBI:37563"/>
        <dbReference type="ChEBI" id="CHEBI:57823"/>
        <dbReference type="ChEBI" id="CHEBI:58262"/>
        <dbReference type="EC" id="2.7.7.60"/>
    </reaction>
</comment>
<keyword evidence="12 14" id="KW-0456">Lyase</keyword>
<dbReference type="InterPro" id="IPR034683">
    <property type="entry name" value="IspD/TarI"/>
</dbReference>
<dbReference type="GO" id="GO:0008685">
    <property type="term" value="F:2-C-methyl-D-erythritol 2,4-cyclodiphosphate synthase activity"/>
    <property type="evidence" value="ECO:0007669"/>
    <property type="project" value="UniProtKB-UniRule"/>
</dbReference>
<feature type="site" description="Transition state stabilizer" evidence="14">
    <location>
        <position position="19"/>
    </location>
</feature>
<dbReference type="Gene3D" id="3.30.1330.50">
    <property type="entry name" value="2-C-methyl-D-erythritol 2,4-cyclodiphosphate synthase"/>
    <property type="match status" value="1"/>
</dbReference>
<dbReference type="EC" id="2.7.7.60" evidence="14"/>
<name>A0A842HZ76_9SPHN</name>
<evidence type="ECO:0000313" key="16">
    <source>
        <dbReference type="EMBL" id="MBC2777817.1"/>
    </source>
</evidence>
<feature type="site" description="Positions MEP for the nucleophilic attack" evidence="14">
    <location>
        <position position="152"/>
    </location>
</feature>
<feature type="site" description="Transition state stabilizer" evidence="14">
    <location>
        <position position="359"/>
    </location>
</feature>
<feature type="binding site" evidence="14">
    <location>
        <position position="365"/>
    </location>
    <ligand>
        <name>4-CDP-2-C-methyl-D-erythritol 2-phosphate</name>
        <dbReference type="ChEBI" id="CHEBI:57919"/>
    </ligand>
</feature>
<dbReference type="GO" id="GO:0050518">
    <property type="term" value="F:2-C-methyl-D-erythritol 4-phosphate cytidylyltransferase activity"/>
    <property type="evidence" value="ECO:0007669"/>
    <property type="project" value="UniProtKB-UniRule"/>
</dbReference>
<feature type="binding site" evidence="14">
    <location>
        <position position="268"/>
    </location>
    <ligand>
        <name>a divalent metal cation</name>
        <dbReference type="ChEBI" id="CHEBI:60240"/>
    </ligand>
</feature>
<protein>
    <recommendedName>
        <fullName evidence="14">Bifunctional enzyme IspD/IspF</fullName>
    </recommendedName>
    <domain>
        <recommendedName>
            <fullName evidence="14">2-C-methyl-D-erythritol 4-phosphate cytidylyltransferase</fullName>
            <ecNumber evidence="14">2.7.7.60</ecNumber>
        </recommendedName>
        <alternativeName>
            <fullName evidence="14">4-diphosphocytidyl-2C-methyl-D-erythritol synthase</fullName>
        </alternativeName>
        <alternativeName>
            <fullName evidence="14">MEP cytidylyltransferase</fullName>
            <shortName evidence="14">MCT</shortName>
        </alternativeName>
    </domain>
    <domain>
        <recommendedName>
            <fullName evidence="14">2-C-methyl-D-erythritol 2,4-cyclodiphosphate synthase</fullName>
            <shortName evidence="14">MECDP-synthase</shortName>
            <shortName evidence="14">MECPP-synthase</shortName>
            <shortName evidence="14">MECPS</shortName>
            <ecNumber evidence="14">4.6.1.12</ecNumber>
        </recommendedName>
    </domain>
</protein>
<feature type="site" description="Positions MEP for the nucleophilic attack" evidence="14">
    <location>
        <position position="207"/>
    </location>
</feature>
<dbReference type="InterPro" id="IPR036571">
    <property type="entry name" value="MECDP_synthase_sf"/>
</dbReference>
<keyword evidence="17" id="KW-1185">Reference proteome</keyword>
<keyword evidence="11 14" id="KW-0414">Isoprene biosynthesis</keyword>
<evidence type="ECO:0000256" key="7">
    <source>
        <dbReference type="ARBA" id="ARBA00009789"/>
    </source>
</evidence>
<keyword evidence="9 14" id="KW-0548">Nucleotidyltransferase</keyword>
<dbReference type="EMBL" id="JACJVJ010000002">
    <property type="protein sequence ID" value="MBC2777817.1"/>
    <property type="molecule type" value="Genomic_DNA"/>
</dbReference>
<evidence type="ECO:0000256" key="1">
    <source>
        <dbReference type="ARBA" id="ARBA00000200"/>
    </source>
</evidence>
<feature type="binding site" evidence="14">
    <location>
        <begin position="282"/>
        <end position="284"/>
    </location>
    <ligand>
        <name>4-CDP-2-C-methyl-D-erythritol 2-phosphate</name>
        <dbReference type="ChEBI" id="CHEBI:57919"/>
    </ligand>
</feature>
<comment type="pathway">
    <text evidence="4 14">Isoprenoid biosynthesis; isopentenyl diphosphate biosynthesis via DXP pathway; isopentenyl diphosphate from 1-deoxy-D-xylulose 5-phosphate: step 4/6.</text>
</comment>
<dbReference type="InterPro" id="IPR001228">
    <property type="entry name" value="IspD"/>
</dbReference>
<comment type="cofactor">
    <cofactor evidence="3 14">
        <name>a divalent metal cation</name>
        <dbReference type="ChEBI" id="CHEBI:60240"/>
    </cofactor>
</comment>
<comment type="similarity">
    <text evidence="14">In the C-terminal section; belongs to the IspF family.</text>
</comment>
<accession>A0A842HZ76</accession>
<comment type="similarity">
    <text evidence="14">In the N-terminal section; belongs to the IspD/TarI cytidylyltransferase family. IspD subfamily.</text>
</comment>
<evidence type="ECO:0000256" key="13">
    <source>
        <dbReference type="ARBA" id="ARBA00023268"/>
    </source>
</evidence>
<evidence type="ECO:0000256" key="2">
    <source>
        <dbReference type="ARBA" id="ARBA00001282"/>
    </source>
</evidence>
<organism evidence="16 17">
    <name type="scientific">Parasphingopyxis marina</name>
    <dbReference type="NCBI Taxonomy" id="2761622"/>
    <lineage>
        <taxon>Bacteria</taxon>
        <taxon>Pseudomonadati</taxon>
        <taxon>Pseudomonadota</taxon>
        <taxon>Alphaproteobacteria</taxon>
        <taxon>Sphingomonadales</taxon>
        <taxon>Sphingomonadaceae</taxon>
        <taxon>Parasphingopyxis</taxon>
    </lineage>
</organism>
<dbReference type="InterPro" id="IPR029044">
    <property type="entry name" value="Nucleotide-diphossugar_trans"/>
</dbReference>
<comment type="catalytic activity">
    <reaction evidence="1 14">
        <text>4-CDP-2-C-methyl-D-erythritol 2-phosphate = 2-C-methyl-D-erythritol 2,4-cyclic diphosphate + CMP</text>
        <dbReference type="Rhea" id="RHEA:23864"/>
        <dbReference type="ChEBI" id="CHEBI:57919"/>
        <dbReference type="ChEBI" id="CHEBI:58483"/>
        <dbReference type="ChEBI" id="CHEBI:60377"/>
        <dbReference type="EC" id="4.6.1.12"/>
    </reaction>
</comment>
<sequence>MADRPKVAALIVAAGKGERAGGVIPKQYREIGGNSVLFLAAKALLGHPAVDRAQVVIGEGQREAYETAVMGLSLPAPIIGGETRQQSVRNGLEALAATESPDIVLIHDAARPDTPPAVIDRLLSGLGAHIGAIPALPVTDSLARTDGSTVDRSAFVSIQTPQAFRFEAILAAHRSWSGAEPATDDAAIARAAGHEIALIEGDAALRKLTFAEDFAMSAAGPTPFPPVRTGSGFDVHAFGPGDAVWLGGIEIPHDRALSGHSDADVALHALTDAILGAAGAGDIGDHFPPSDPQWKGAPSRCFLEHAATLARGAAFEIWHVDVTIICEAPKIGPHRTAMRQKIAEILAIPENSVSVKATTSEGLGFTGRREGIAAQAVATLGKGRN</sequence>
<keyword evidence="8 14" id="KW-0808">Transferase</keyword>
<dbReference type="NCBIfam" id="TIGR00453">
    <property type="entry name" value="ispD"/>
    <property type="match status" value="1"/>
</dbReference>
<dbReference type="GO" id="GO:0019288">
    <property type="term" value="P:isopentenyl diphosphate biosynthetic process, methylerythritol 4-phosphate pathway"/>
    <property type="evidence" value="ECO:0007669"/>
    <property type="project" value="UniProtKB-UniRule"/>
</dbReference>
<dbReference type="EC" id="4.6.1.12" evidence="14"/>